<feature type="transmembrane region" description="Helical" evidence="1">
    <location>
        <begin position="111"/>
        <end position="132"/>
    </location>
</feature>
<feature type="transmembrane region" description="Helical" evidence="1">
    <location>
        <begin position="83"/>
        <end position="105"/>
    </location>
</feature>
<organism evidence="2 3">
    <name type="scientific">Mucilaginibacter sabulilitoris</name>
    <dbReference type="NCBI Taxonomy" id="1173583"/>
    <lineage>
        <taxon>Bacteria</taxon>
        <taxon>Pseudomonadati</taxon>
        <taxon>Bacteroidota</taxon>
        <taxon>Sphingobacteriia</taxon>
        <taxon>Sphingobacteriales</taxon>
        <taxon>Sphingobacteriaceae</taxon>
        <taxon>Mucilaginibacter</taxon>
    </lineage>
</organism>
<sequence>METQIKEANWGLRSVFYWITWLIALGFIFIGIRFILQPQVGAFGYGIPFHNGHDITYGLTKGIRDIYSCLVLLPFLFMRMKRAAAWVFTLAIVISATDCLIILHTNGSRDIGHLLIHGLTALMMIINSIMLFRINASVNKR</sequence>
<keyword evidence="1" id="KW-1133">Transmembrane helix</keyword>
<dbReference type="RefSeq" id="WP_321562014.1">
    <property type="nucleotide sequence ID" value="NZ_CP139558.1"/>
</dbReference>
<dbReference type="Pfam" id="PF14087">
    <property type="entry name" value="DUF4267"/>
    <property type="match status" value="1"/>
</dbReference>
<protein>
    <submittedName>
        <fullName evidence="2">DUF4267 domain-containing protein</fullName>
    </submittedName>
</protein>
<gene>
    <name evidence="2" type="ORF">SNE25_26370</name>
</gene>
<accession>A0ABZ0TM97</accession>
<dbReference type="EMBL" id="CP139558">
    <property type="protein sequence ID" value="WPU92854.1"/>
    <property type="molecule type" value="Genomic_DNA"/>
</dbReference>
<name>A0ABZ0TM97_9SPHI</name>
<evidence type="ECO:0000313" key="3">
    <source>
        <dbReference type="Proteomes" id="UP001324380"/>
    </source>
</evidence>
<feature type="transmembrane region" description="Helical" evidence="1">
    <location>
        <begin position="15"/>
        <end position="36"/>
    </location>
</feature>
<dbReference type="Proteomes" id="UP001324380">
    <property type="component" value="Chromosome"/>
</dbReference>
<evidence type="ECO:0000256" key="1">
    <source>
        <dbReference type="SAM" id="Phobius"/>
    </source>
</evidence>
<keyword evidence="1" id="KW-0812">Transmembrane</keyword>
<evidence type="ECO:0000313" key="2">
    <source>
        <dbReference type="EMBL" id="WPU92854.1"/>
    </source>
</evidence>
<reference evidence="2 3" key="1">
    <citation type="submission" date="2023-11" db="EMBL/GenBank/DDBJ databases">
        <title>Analysis of the Genomes of Mucilaginibacter gossypii cycad 4 and M. sabulilitoris SNA2: microbes with the potential for plant growth promotion.</title>
        <authorList>
            <person name="Hirsch A.M."/>
            <person name="Humm E."/>
            <person name="Rubbi M."/>
            <person name="Del Vecchio G."/>
            <person name="Ha S.M."/>
            <person name="Pellegrini M."/>
            <person name="Gunsalus R.P."/>
        </authorList>
    </citation>
    <scope>NUCLEOTIDE SEQUENCE [LARGE SCALE GENOMIC DNA]</scope>
    <source>
        <strain evidence="2 3">SNA2</strain>
    </source>
</reference>
<keyword evidence="3" id="KW-1185">Reference proteome</keyword>
<dbReference type="InterPro" id="IPR025363">
    <property type="entry name" value="DUF4267"/>
</dbReference>
<proteinExistence type="predicted"/>
<keyword evidence="1" id="KW-0472">Membrane</keyword>